<dbReference type="EMBL" id="JAUSZV010000005">
    <property type="protein sequence ID" value="MDQ0904822.1"/>
    <property type="molecule type" value="Genomic_DNA"/>
</dbReference>
<dbReference type="RefSeq" id="WP_306972349.1">
    <property type="nucleotide sequence ID" value="NZ_JAUSZV010000005.1"/>
</dbReference>
<reference evidence="1" key="1">
    <citation type="submission" date="2023-07" db="EMBL/GenBank/DDBJ databases">
        <title>Comparative genomics of wheat-associated soil bacteria to identify genetic determinants of phenazine resistance.</title>
        <authorList>
            <person name="Mouncey N."/>
        </authorList>
    </citation>
    <scope>NUCLEOTIDE SEQUENCE</scope>
    <source>
        <strain evidence="1">V4I22</strain>
    </source>
</reference>
<protein>
    <submittedName>
        <fullName evidence="1">Uncharacterized protein</fullName>
    </submittedName>
</protein>
<dbReference type="Proteomes" id="UP001234216">
    <property type="component" value="Unassembled WGS sequence"/>
</dbReference>
<dbReference type="AlphaFoldDB" id="A0AAW8F7Y0"/>
<evidence type="ECO:0000313" key="1">
    <source>
        <dbReference type="EMBL" id="MDQ0904822.1"/>
    </source>
</evidence>
<sequence>MGRVRARPDKGPTGCPLVRLAVLVEAGIHVIVDAVVDSYRVKERVLVEGLTPSLGPGMLVLGDRGLVSTCSPSPSQVRA</sequence>
<comment type="caution">
    <text evidence="1">The sequence shown here is derived from an EMBL/GenBank/DDBJ whole genome shotgun (WGS) entry which is preliminary data.</text>
</comment>
<name>A0AAW8F7Y0_9ACTN</name>
<accession>A0AAW8F7Y0</accession>
<evidence type="ECO:0000313" key="2">
    <source>
        <dbReference type="Proteomes" id="UP001234216"/>
    </source>
</evidence>
<proteinExistence type="predicted"/>
<organism evidence="1 2">
    <name type="scientific">Streptomyces canus</name>
    <dbReference type="NCBI Taxonomy" id="58343"/>
    <lineage>
        <taxon>Bacteria</taxon>
        <taxon>Bacillati</taxon>
        <taxon>Actinomycetota</taxon>
        <taxon>Actinomycetes</taxon>
        <taxon>Kitasatosporales</taxon>
        <taxon>Streptomycetaceae</taxon>
        <taxon>Streptomyces</taxon>
        <taxon>Streptomyces aurantiacus group</taxon>
    </lineage>
</organism>
<gene>
    <name evidence="1" type="ORF">QFZ22_000807</name>
</gene>